<evidence type="ECO:0000256" key="2">
    <source>
        <dbReference type="ARBA" id="ARBA00006920"/>
    </source>
</evidence>
<comment type="caution">
    <text evidence="14">The sequence shown here is derived from an EMBL/GenBank/DDBJ whole genome shotgun (WGS) entry which is preliminary data.</text>
</comment>
<accession>A0A3S2V2R4</accession>
<evidence type="ECO:0000256" key="1">
    <source>
        <dbReference type="ARBA" id="ARBA00004141"/>
    </source>
</evidence>
<evidence type="ECO:0000256" key="8">
    <source>
        <dbReference type="ARBA" id="ARBA00022989"/>
    </source>
</evidence>
<dbReference type="InterPro" id="IPR010617">
    <property type="entry name" value="TMEM175-like"/>
</dbReference>
<dbReference type="GO" id="GO:0016020">
    <property type="term" value="C:membrane"/>
    <property type="evidence" value="ECO:0007669"/>
    <property type="project" value="UniProtKB-SubCell"/>
</dbReference>
<comment type="subcellular location">
    <subcellularLocation>
        <location evidence="1">Membrane</location>
        <topology evidence="1">Multi-pass membrane protein</topology>
    </subcellularLocation>
</comment>
<dbReference type="EMBL" id="SACK01000002">
    <property type="protein sequence ID" value="RVU01752.1"/>
    <property type="molecule type" value="Genomic_DNA"/>
</dbReference>
<evidence type="ECO:0000256" key="11">
    <source>
        <dbReference type="ARBA" id="ARBA00023303"/>
    </source>
</evidence>
<sequence length="260" mass="30425">MLLLCNPSQEGNFRLVVGSSSQMHINCHEIIEKYYLPLISIDMTNHPNDLKKEFQVERIAFFSDAVFAIAITLLIIEVKVPEVHDDGHSVAHKLGELIPKFIGFIVSFFVIGMYWVNHHRFFKHIIHYNQKLIWGNMLLLFSIVLMPFSSAFYSEYWFSDSLISIGFYVFNITLTGIFNTRMWYIISNPANKLSSGLEDRNLVRYLITRSMVPSFIFTLSFIVALFSRPVAYWCPVLIFVVLMFIRMYYKKHHPEIFAKL</sequence>
<keyword evidence="15" id="KW-1185">Reference proteome</keyword>
<dbReference type="PANTHER" id="PTHR31462:SF5">
    <property type="entry name" value="ENDOSOMAL_LYSOSOMAL PROTON CHANNEL TMEM175"/>
    <property type="match status" value="1"/>
</dbReference>
<comment type="catalytic activity">
    <reaction evidence="12">
        <text>K(+)(in) = K(+)(out)</text>
        <dbReference type="Rhea" id="RHEA:29463"/>
        <dbReference type="ChEBI" id="CHEBI:29103"/>
    </reaction>
</comment>
<feature type="transmembrane region" description="Helical" evidence="13">
    <location>
        <begin position="132"/>
        <end position="153"/>
    </location>
</feature>
<dbReference type="GO" id="GO:0015252">
    <property type="term" value="F:proton channel activity"/>
    <property type="evidence" value="ECO:0007669"/>
    <property type="project" value="InterPro"/>
</dbReference>
<keyword evidence="9" id="KW-0406">Ion transport</keyword>
<keyword evidence="6" id="KW-0631">Potassium channel</keyword>
<evidence type="ECO:0000256" key="5">
    <source>
        <dbReference type="ARBA" id="ARBA00022692"/>
    </source>
</evidence>
<dbReference type="Pfam" id="PF06736">
    <property type="entry name" value="TMEM175"/>
    <property type="match status" value="1"/>
</dbReference>
<keyword evidence="7" id="KW-0630">Potassium</keyword>
<keyword evidence="10 13" id="KW-0472">Membrane</keyword>
<name>A0A3S2V2R4_9SPHI</name>
<keyword evidence="3" id="KW-0813">Transport</keyword>
<dbReference type="Proteomes" id="UP000282759">
    <property type="component" value="Unassembled WGS sequence"/>
</dbReference>
<evidence type="ECO:0000256" key="6">
    <source>
        <dbReference type="ARBA" id="ARBA00022826"/>
    </source>
</evidence>
<keyword evidence="11" id="KW-0407">Ion channel</keyword>
<evidence type="ECO:0000256" key="9">
    <source>
        <dbReference type="ARBA" id="ARBA00023065"/>
    </source>
</evidence>
<dbReference type="GO" id="GO:0005267">
    <property type="term" value="F:potassium channel activity"/>
    <property type="evidence" value="ECO:0007669"/>
    <property type="project" value="UniProtKB-KW"/>
</dbReference>
<dbReference type="AlphaFoldDB" id="A0A3S2V2R4"/>
<evidence type="ECO:0000313" key="15">
    <source>
        <dbReference type="Proteomes" id="UP000282759"/>
    </source>
</evidence>
<keyword evidence="5 13" id="KW-0812">Transmembrane</keyword>
<gene>
    <name evidence="14" type="ORF">EOD41_07270</name>
</gene>
<feature type="transmembrane region" description="Helical" evidence="13">
    <location>
        <begin position="98"/>
        <end position="116"/>
    </location>
</feature>
<keyword evidence="4" id="KW-0633">Potassium transport</keyword>
<proteinExistence type="inferred from homology"/>
<evidence type="ECO:0000256" key="4">
    <source>
        <dbReference type="ARBA" id="ARBA00022538"/>
    </source>
</evidence>
<feature type="transmembrane region" description="Helical" evidence="13">
    <location>
        <begin position="206"/>
        <end position="224"/>
    </location>
</feature>
<evidence type="ECO:0000256" key="12">
    <source>
        <dbReference type="ARBA" id="ARBA00034430"/>
    </source>
</evidence>
<organism evidence="14 15">
    <name type="scientific">Mucilaginibacter limnophilus</name>
    <dbReference type="NCBI Taxonomy" id="1932778"/>
    <lineage>
        <taxon>Bacteria</taxon>
        <taxon>Pseudomonadati</taxon>
        <taxon>Bacteroidota</taxon>
        <taxon>Sphingobacteriia</taxon>
        <taxon>Sphingobacteriales</taxon>
        <taxon>Sphingobacteriaceae</taxon>
        <taxon>Mucilaginibacter</taxon>
    </lineage>
</organism>
<protein>
    <submittedName>
        <fullName evidence="14">DUF1211 domain-containing protein</fullName>
    </submittedName>
</protein>
<evidence type="ECO:0000256" key="13">
    <source>
        <dbReference type="SAM" id="Phobius"/>
    </source>
</evidence>
<reference evidence="14 15" key="1">
    <citation type="submission" date="2019-01" db="EMBL/GenBank/DDBJ databases">
        <authorList>
            <person name="Chen W.-M."/>
        </authorList>
    </citation>
    <scope>NUCLEOTIDE SEQUENCE [LARGE SCALE GENOMIC DNA]</scope>
    <source>
        <strain evidence="14 15">YBJ-36</strain>
    </source>
</reference>
<evidence type="ECO:0000256" key="7">
    <source>
        <dbReference type="ARBA" id="ARBA00022958"/>
    </source>
</evidence>
<feature type="transmembrane region" description="Helical" evidence="13">
    <location>
        <begin position="165"/>
        <end position="186"/>
    </location>
</feature>
<dbReference type="PANTHER" id="PTHR31462">
    <property type="entry name" value="ENDOSOMAL/LYSOSOMAL POTASSIUM CHANNEL TMEM175"/>
    <property type="match status" value="1"/>
</dbReference>
<feature type="transmembrane region" description="Helical" evidence="13">
    <location>
        <begin position="59"/>
        <end position="78"/>
    </location>
</feature>
<evidence type="ECO:0000313" key="14">
    <source>
        <dbReference type="EMBL" id="RVU01752.1"/>
    </source>
</evidence>
<comment type="similarity">
    <text evidence="2">Belongs to the TMEM175 family.</text>
</comment>
<evidence type="ECO:0000256" key="10">
    <source>
        <dbReference type="ARBA" id="ARBA00023136"/>
    </source>
</evidence>
<feature type="transmembrane region" description="Helical" evidence="13">
    <location>
        <begin position="230"/>
        <end position="249"/>
    </location>
</feature>
<evidence type="ECO:0000256" key="3">
    <source>
        <dbReference type="ARBA" id="ARBA00022448"/>
    </source>
</evidence>
<dbReference type="OrthoDB" id="7626281at2"/>
<keyword evidence="8 13" id="KW-1133">Transmembrane helix</keyword>